<proteinExistence type="predicted"/>
<sequence>MYPATVVTTHWNNQLEIQLEIQLENRDDNAVMKFCVSACCSLS</sequence>
<reference evidence="1" key="1">
    <citation type="submission" date="2014-09" db="EMBL/GenBank/DDBJ databases">
        <authorList>
            <person name="Magalhaes I.L.F."/>
            <person name="Oliveira U."/>
            <person name="Santos F.R."/>
            <person name="Vidigal T.H.D.A."/>
            <person name="Brescovit A.D."/>
            <person name="Santos A.J."/>
        </authorList>
    </citation>
    <scope>NUCLEOTIDE SEQUENCE</scope>
    <source>
        <tissue evidence="1">Shoot tissue taken approximately 20 cm above the soil surface</tissue>
    </source>
</reference>
<protein>
    <submittedName>
        <fullName evidence="1">Uncharacterized protein</fullName>
    </submittedName>
</protein>
<evidence type="ECO:0000313" key="1">
    <source>
        <dbReference type="EMBL" id="JAE34687.1"/>
    </source>
</evidence>
<dbReference type="EMBL" id="GBRH01163209">
    <property type="protein sequence ID" value="JAE34687.1"/>
    <property type="molecule type" value="Transcribed_RNA"/>
</dbReference>
<organism evidence="1">
    <name type="scientific">Arundo donax</name>
    <name type="common">Giant reed</name>
    <name type="synonym">Donax arundinaceus</name>
    <dbReference type="NCBI Taxonomy" id="35708"/>
    <lineage>
        <taxon>Eukaryota</taxon>
        <taxon>Viridiplantae</taxon>
        <taxon>Streptophyta</taxon>
        <taxon>Embryophyta</taxon>
        <taxon>Tracheophyta</taxon>
        <taxon>Spermatophyta</taxon>
        <taxon>Magnoliopsida</taxon>
        <taxon>Liliopsida</taxon>
        <taxon>Poales</taxon>
        <taxon>Poaceae</taxon>
        <taxon>PACMAD clade</taxon>
        <taxon>Arundinoideae</taxon>
        <taxon>Arundineae</taxon>
        <taxon>Arundo</taxon>
    </lineage>
</organism>
<dbReference type="AlphaFoldDB" id="A0A0A9HD73"/>
<accession>A0A0A9HD73</accession>
<name>A0A0A9HD73_ARUDO</name>
<reference evidence="1" key="2">
    <citation type="journal article" date="2015" name="Data Brief">
        <title>Shoot transcriptome of the giant reed, Arundo donax.</title>
        <authorList>
            <person name="Barrero R.A."/>
            <person name="Guerrero F.D."/>
            <person name="Moolhuijzen P."/>
            <person name="Goolsby J.A."/>
            <person name="Tidwell J."/>
            <person name="Bellgard S.E."/>
            <person name="Bellgard M.I."/>
        </authorList>
    </citation>
    <scope>NUCLEOTIDE SEQUENCE</scope>
    <source>
        <tissue evidence="1">Shoot tissue taken approximately 20 cm above the soil surface</tissue>
    </source>
</reference>